<keyword evidence="2 4" id="KW-0863">Zinc-finger</keyword>
<dbReference type="OrthoDB" id="432970at2759"/>
<dbReference type="Pfam" id="PF14737">
    <property type="entry name" value="DUF4470"/>
    <property type="match status" value="1"/>
</dbReference>
<dbReference type="InterPro" id="IPR024119">
    <property type="entry name" value="TF_DEAF-1"/>
</dbReference>
<evidence type="ECO:0000256" key="3">
    <source>
        <dbReference type="ARBA" id="ARBA00022833"/>
    </source>
</evidence>
<dbReference type="PANTHER" id="PTHR10237">
    <property type="entry name" value="DEFORMED EPIDERMAL AUTOREGULATORY FACTOR 1 HOMOLOG SUPPRESSIN"/>
    <property type="match status" value="1"/>
</dbReference>
<dbReference type="PANTHER" id="PTHR10237:SF15">
    <property type="entry name" value="LD37257P"/>
    <property type="match status" value="1"/>
</dbReference>
<keyword evidence="1" id="KW-0479">Metal-binding</keyword>
<keyword evidence="3" id="KW-0862">Zinc</keyword>
<reference evidence="6 7" key="1">
    <citation type="journal article" date="2018" name="Nat. Ecol. Evol.">
        <title>Pezizomycetes genomes reveal the molecular basis of ectomycorrhizal truffle lifestyle.</title>
        <authorList>
            <person name="Murat C."/>
            <person name="Payen T."/>
            <person name="Noel B."/>
            <person name="Kuo A."/>
            <person name="Morin E."/>
            <person name="Chen J."/>
            <person name="Kohler A."/>
            <person name="Krizsan K."/>
            <person name="Balestrini R."/>
            <person name="Da Silva C."/>
            <person name="Montanini B."/>
            <person name="Hainaut M."/>
            <person name="Levati E."/>
            <person name="Barry K.W."/>
            <person name="Belfiori B."/>
            <person name="Cichocki N."/>
            <person name="Clum A."/>
            <person name="Dockter R.B."/>
            <person name="Fauchery L."/>
            <person name="Guy J."/>
            <person name="Iotti M."/>
            <person name="Le Tacon F."/>
            <person name="Lindquist E.A."/>
            <person name="Lipzen A."/>
            <person name="Malagnac F."/>
            <person name="Mello A."/>
            <person name="Molinier V."/>
            <person name="Miyauchi S."/>
            <person name="Poulain J."/>
            <person name="Riccioni C."/>
            <person name="Rubini A."/>
            <person name="Sitrit Y."/>
            <person name="Splivallo R."/>
            <person name="Traeger S."/>
            <person name="Wang M."/>
            <person name="Zifcakova L."/>
            <person name="Wipf D."/>
            <person name="Zambonelli A."/>
            <person name="Paolocci F."/>
            <person name="Nowrousian M."/>
            <person name="Ottonello S."/>
            <person name="Baldrian P."/>
            <person name="Spatafora J.W."/>
            <person name="Henrissat B."/>
            <person name="Nagy L.G."/>
            <person name="Aury J.M."/>
            <person name="Wincker P."/>
            <person name="Grigoriev I.V."/>
            <person name="Bonfante P."/>
            <person name="Martin F.M."/>
        </authorList>
    </citation>
    <scope>NUCLEOTIDE SEQUENCE [LARGE SCALE GENOMIC DNA]</scope>
    <source>
        <strain evidence="6 7">RN42</strain>
    </source>
</reference>
<dbReference type="GO" id="GO:0005634">
    <property type="term" value="C:nucleus"/>
    <property type="evidence" value="ECO:0007669"/>
    <property type="project" value="TreeGrafter"/>
</dbReference>
<evidence type="ECO:0000313" key="6">
    <source>
        <dbReference type="EMBL" id="RPA82864.1"/>
    </source>
</evidence>
<dbReference type="InterPro" id="IPR002893">
    <property type="entry name" value="Znf_MYND"/>
</dbReference>
<proteinExistence type="predicted"/>
<keyword evidence="7" id="KW-1185">Reference proteome</keyword>
<feature type="domain" description="MYND-type" evidence="5">
    <location>
        <begin position="1168"/>
        <end position="1206"/>
    </location>
</feature>
<dbReference type="Pfam" id="PF01753">
    <property type="entry name" value="zf-MYND"/>
    <property type="match status" value="1"/>
</dbReference>
<dbReference type="EMBL" id="ML119668">
    <property type="protein sequence ID" value="RPA82864.1"/>
    <property type="molecule type" value="Genomic_DNA"/>
</dbReference>
<gene>
    <name evidence="6" type="ORF">BJ508DRAFT_375376</name>
</gene>
<dbReference type="Gene3D" id="6.10.140.2220">
    <property type="match status" value="1"/>
</dbReference>
<dbReference type="Proteomes" id="UP000275078">
    <property type="component" value="Unassembled WGS sequence"/>
</dbReference>
<evidence type="ECO:0000256" key="1">
    <source>
        <dbReference type="ARBA" id="ARBA00022723"/>
    </source>
</evidence>
<evidence type="ECO:0000313" key="7">
    <source>
        <dbReference type="Proteomes" id="UP000275078"/>
    </source>
</evidence>
<dbReference type="PROSITE" id="PS01360">
    <property type="entry name" value="ZF_MYND_1"/>
    <property type="match status" value="1"/>
</dbReference>
<protein>
    <recommendedName>
        <fullName evidence="5">MYND-type domain-containing protein</fullName>
    </recommendedName>
</protein>
<sequence>MAHVVNFWPKPFLYAFGNTPPVCLTDSIPPEAAADVLLLGCGDPRNVLYTLTASISKDGQSSHPYLDFTCCDIEPAIIARNILLLTLLADNPDNSKLDLIWNAFYHIYIDQESNDLLCRQAALLLDLLDSLEKWHSSKYGCWIRLATDATLAMVRDLFSQYTSTQSMSPARRSRYEDKYRKGIKETTEFQKDKSAVLLSYTSMSPILPKGGLADTLDKISKRYWESGTTSASQTTQIPNPTLAFSGRGEEFILHYASCPILSFHMPAIAESVLHEASPKPDFIIEQCKLQFREWSNSLSRALVLNSGISQTKRRLTVRFAIADLFSLCGTLAGGKASSGRYTNPWNAQELVLCQEDYGERSLLAAPRTFNVIDTSNLVDHVAFLNLLTTTGPLLRNTVESVLLTETLGHVNTPFNNFLREILCGDPYLMGLLLNLLPTGLFSGFTSRSNPGATLSKVVGTTAGNPVFERTQWKRIGSAFGGLIHDRLSMPPASMAQFLYNVYTKMFEEETARFYQEAVAGRTQVGLTHYIRESFARFLAYIRPRLQSDWDETMDELLALISDDKQLMVGAANLQELFCYLGITGVVDLRQMLGTNPQLADRFGPPQILSQIESGAWSKTDYPNIASVTVRVPRSSLRPLLEGKLAEMGSPALQMTLEGPAGASAFHSIQPVFGEVKLAGENGERLQIIPDKAGVFGSSDLIVTCMVTTDILRVDPENTNVRFGIHPSIGSLKYFGRRGLSGDLALFKIPLSNTDSVFITQLPPNITSLEIPTAAANKETTASSPSVFFVLNSDHLSIAQVGVKFSGFLPPHDQELKDGAQVDCVTEGSSAYLQFGGFKGAIPFPLPVIQSKVKTRVARKSQYIEVLAPPDYSNPIRGNQLQLRRIPSDASPSFVTPFHRVDLDKLPRATDISDLPSWLQSHLTSAFSARELELQKASASGVPTSDLMTNMKDSLAHCFFNFAKYWSESPKGFILIGTKGEKGVDTLIFITGLCLDVSSHTVALDACVLPLHVDMISDLTSPVRALVMDNSNNLRAMSTAPGEQEALKNVWVAAAERCRTSWTHSKNCGYIKSNGNPISNAVGTNPFCKCAIGRSSPDFDKNPNLDPRLRKLVTRVAISPIFAVPYLEKSSIDDIAASFKSGTLGQDIGSVTAPSSARIAPSGDSLDRCRACMKVSETLKKCTGCKKVAYCHAGCQKADWKRHKVECKKAQNE</sequence>
<dbReference type="STRING" id="1160509.A0A3N4IMN7"/>
<accession>A0A3N4IMN7</accession>
<organism evidence="6 7">
    <name type="scientific">Ascobolus immersus RN42</name>
    <dbReference type="NCBI Taxonomy" id="1160509"/>
    <lineage>
        <taxon>Eukaryota</taxon>
        <taxon>Fungi</taxon>
        <taxon>Dikarya</taxon>
        <taxon>Ascomycota</taxon>
        <taxon>Pezizomycotina</taxon>
        <taxon>Pezizomycetes</taxon>
        <taxon>Pezizales</taxon>
        <taxon>Ascobolaceae</taxon>
        <taxon>Ascobolus</taxon>
    </lineage>
</organism>
<dbReference type="GO" id="GO:0008270">
    <property type="term" value="F:zinc ion binding"/>
    <property type="evidence" value="ECO:0007669"/>
    <property type="project" value="UniProtKB-KW"/>
</dbReference>
<dbReference type="SUPFAM" id="SSF144232">
    <property type="entry name" value="HIT/MYND zinc finger-like"/>
    <property type="match status" value="1"/>
</dbReference>
<evidence type="ECO:0000256" key="4">
    <source>
        <dbReference type="PROSITE-ProRule" id="PRU00134"/>
    </source>
</evidence>
<dbReference type="AlphaFoldDB" id="A0A3N4IMN7"/>
<evidence type="ECO:0000259" key="5">
    <source>
        <dbReference type="PROSITE" id="PS50865"/>
    </source>
</evidence>
<dbReference type="PROSITE" id="PS50865">
    <property type="entry name" value="ZF_MYND_2"/>
    <property type="match status" value="1"/>
</dbReference>
<dbReference type="InterPro" id="IPR027974">
    <property type="entry name" value="DUF4470"/>
</dbReference>
<name>A0A3N4IMN7_ASCIM</name>
<evidence type="ECO:0000256" key="2">
    <source>
        <dbReference type="ARBA" id="ARBA00022771"/>
    </source>
</evidence>
<dbReference type="GO" id="GO:0000981">
    <property type="term" value="F:DNA-binding transcription factor activity, RNA polymerase II-specific"/>
    <property type="evidence" value="ECO:0007669"/>
    <property type="project" value="TreeGrafter"/>
</dbReference>